<protein>
    <submittedName>
        <fullName evidence="1">Uncharacterized protein</fullName>
    </submittedName>
</protein>
<dbReference type="Proteomes" id="UP001060085">
    <property type="component" value="Linkage Group LG03"/>
</dbReference>
<sequence length="224" mass="25345">MEDYNDLKKKVSDLTICIEMFTKGKEKFEKLLSSQRSPFEQNGIGYNHSNTFSKQTHFVKASSSLSHLYCTYCEKSMKNANIGRGENVKGGSSRERVGKGKRVASGVRAPQRFISVKEAADFEEWTRKGRKIAPGLKVDLNDMKVGDPIGVGKIYNKHTFKRLGFERNEKGMLVKGGQDESDEDNEDDESNKVIRFSVYKKIGHPILKTGRPIFNFTVKNLPLL</sequence>
<dbReference type="EMBL" id="CM044703">
    <property type="protein sequence ID" value="KAI5672053.1"/>
    <property type="molecule type" value="Genomic_DNA"/>
</dbReference>
<gene>
    <name evidence="1" type="ORF">M9H77_12417</name>
</gene>
<comment type="caution">
    <text evidence="1">The sequence shown here is derived from an EMBL/GenBank/DDBJ whole genome shotgun (WGS) entry which is preliminary data.</text>
</comment>
<evidence type="ECO:0000313" key="1">
    <source>
        <dbReference type="EMBL" id="KAI5672053.1"/>
    </source>
</evidence>
<evidence type="ECO:0000313" key="2">
    <source>
        <dbReference type="Proteomes" id="UP001060085"/>
    </source>
</evidence>
<organism evidence="1 2">
    <name type="scientific">Catharanthus roseus</name>
    <name type="common">Madagascar periwinkle</name>
    <name type="synonym">Vinca rosea</name>
    <dbReference type="NCBI Taxonomy" id="4058"/>
    <lineage>
        <taxon>Eukaryota</taxon>
        <taxon>Viridiplantae</taxon>
        <taxon>Streptophyta</taxon>
        <taxon>Embryophyta</taxon>
        <taxon>Tracheophyta</taxon>
        <taxon>Spermatophyta</taxon>
        <taxon>Magnoliopsida</taxon>
        <taxon>eudicotyledons</taxon>
        <taxon>Gunneridae</taxon>
        <taxon>Pentapetalae</taxon>
        <taxon>asterids</taxon>
        <taxon>lamiids</taxon>
        <taxon>Gentianales</taxon>
        <taxon>Apocynaceae</taxon>
        <taxon>Rauvolfioideae</taxon>
        <taxon>Vinceae</taxon>
        <taxon>Catharanthinae</taxon>
        <taxon>Catharanthus</taxon>
    </lineage>
</organism>
<proteinExistence type="predicted"/>
<keyword evidence="2" id="KW-1185">Reference proteome</keyword>
<name>A0ACC0BHJ7_CATRO</name>
<accession>A0ACC0BHJ7</accession>
<reference evidence="2" key="1">
    <citation type="journal article" date="2023" name="Nat. Plants">
        <title>Single-cell RNA sequencing provides a high-resolution roadmap for understanding the multicellular compartmentation of specialized metabolism.</title>
        <authorList>
            <person name="Sun S."/>
            <person name="Shen X."/>
            <person name="Li Y."/>
            <person name="Li Y."/>
            <person name="Wang S."/>
            <person name="Li R."/>
            <person name="Zhang H."/>
            <person name="Shen G."/>
            <person name="Guo B."/>
            <person name="Wei J."/>
            <person name="Xu J."/>
            <person name="St-Pierre B."/>
            <person name="Chen S."/>
            <person name="Sun C."/>
        </authorList>
    </citation>
    <scope>NUCLEOTIDE SEQUENCE [LARGE SCALE GENOMIC DNA]</scope>
</reference>